<name>A0A843Y952_9RHOB</name>
<dbReference type="AlphaFoldDB" id="A0A843Y952"/>
<keyword evidence="2" id="KW-1185">Reference proteome</keyword>
<comment type="caution">
    <text evidence="1">The sequence shown here is derived from an EMBL/GenBank/DDBJ whole genome shotgun (WGS) entry which is preliminary data.</text>
</comment>
<protein>
    <submittedName>
        <fullName evidence="1">DUF2218 domain-containing protein</fullName>
    </submittedName>
</protein>
<accession>A0A843Y952</accession>
<dbReference type="RefSeq" id="WP_153214686.1">
    <property type="nucleotide sequence ID" value="NZ_WIBF01000002.1"/>
</dbReference>
<evidence type="ECO:0000313" key="2">
    <source>
        <dbReference type="Proteomes" id="UP000444174"/>
    </source>
</evidence>
<reference evidence="1 2" key="1">
    <citation type="submission" date="2019-10" db="EMBL/GenBank/DDBJ databases">
        <title>Epibacterium sp. nov., isolated from seawater.</title>
        <authorList>
            <person name="Zhang X."/>
            <person name="Li N."/>
        </authorList>
    </citation>
    <scope>NUCLEOTIDE SEQUENCE [LARGE SCALE GENOMIC DNA]</scope>
    <source>
        <strain evidence="1 2">SM1979</strain>
    </source>
</reference>
<proteinExistence type="predicted"/>
<dbReference type="InterPro" id="IPR014543">
    <property type="entry name" value="UCP028291"/>
</dbReference>
<dbReference type="PIRSF" id="PIRSF028291">
    <property type="entry name" value="UCP028291"/>
    <property type="match status" value="1"/>
</dbReference>
<evidence type="ECO:0000313" key="1">
    <source>
        <dbReference type="EMBL" id="MQQ07770.1"/>
    </source>
</evidence>
<gene>
    <name evidence="1" type="ORF">GFB49_04845</name>
</gene>
<sequence length="96" mass="10880">MKHQIGRYETAHASRYLQQLCKHFAHKVEVTFDSNQGDVDFPFGPATLCADDSALIVTLQGDSEAALEKGRMVIDTHLQRFAFREDFEKMTWCAAS</sequence>
<dbReference type="Gene3D" id="3.30.310.50">
    <property type="entry name" value="Alpha-D-phosphohexomutase, C-terminal domain"/>
    <property type="match status" value="1"/>
</dbReference>
<dbReference type="Pfam" id="PF09981">
    <property type="entry name" value="DUF2218"/>
    <property type="match status" value="1"/>
</dbReference>
<organism evidence="1 2">
    <name type="scientific">Tritonibacter litoralis</name>
    <dbReference type="NCBI Taxonomy" id="2662264"/>
    <lineage>
        <taxon>Bacteria</taxon>
        <taxon>Pseudomonadati</taxon>
        <taxon>Pseudomonadota</taxon>
        <taxon>Alphaproteobacteria</taxon>
        <taxon>Rhodobacterales</taxon>
        <taxon>Paracoccaceae</taxon>
        <taxon>Tritonibacter</taxon>
    </lineage>
</organism>
<dbReference type="EMBL" id="WIBF01000002">
    <property type="protein sequence ID" value="MQQ07770.1"/>
    <property type="molecule type" value="Genomic_DNA"/>
</dbReference>
<dbReference type="Proteomes" id="UP000444174">
    <property type="component" value="Unassembled WGS sequence"/>
</dbReference>